<comment type="catalytic activity">
    <reaction evidence="1">
        <text>Hydrolyzes single-stranded DNA or mismatched double-stranded DNA and polynucleotides, releasing free uracil.</text>
        <dbReference type="EC" id="3.2.2.27"/>
    </reaction>
</comment>
<evidence type="ECO:0000256" key="1">
    <source>
        <dbReference type="ARBA" id="ARBA00001400"/>
    </source>
</evidence>
<dbReference type="Gene3D" id="3.40.470.10">
    <property type="entry name" value="Uracil-DNA glycosylase-like domain"/>
    <property type="match status" value="1"/>
</dbReference>
<dbReference type="NCBIfam" id="TIGR00758">
    <property type="entry name" value="UDG_fam4"/>
    <property type="match status" value="1"/>
</dbReference>
<name>A0A2T2X1H2_9FIRM</name>
<dbReference type="CDD" id="cd10030">
    <property type="entry name" value="UDG-F4_TTUDGA_SPO1dp_like"/>
    <property type="match status" value="1"/>
</dbReference>
<dbReference type="InterPro" id="IPR005122">
    <property type="entry name" value="Uracil-DNA_glycosylase-like"/>
</dbReference>
<dbReference type="GO" id="GO:0004844">
    <property type="term" value="F:uracil DNA N-glycosylase activity"/>
    <property type="evidence" value="ECO:0007669"/>
    <property type="project" value="UniProtKB-EC"/>
</dbReference>
<proteinExistence type="inferred from homology"/>
<keyword evidence="5" id="KW-0004">4Fe-4S</keyword>
<dbReference type="SMART" id="SM00986">
    <property type="entry name" value="UDG"/>
    <property type="match status" value="1"/>
</dbReference>
<evidence type="ECO:0000256" key="11">
    <source>
        <dbReference type="ARBA" id="ARBA00023204"/>
    </source>
</evidence>
<dbReference type="PANTHER" id="PTHR33693:SF1">
    <property type="entry name" value="TYPE-4 URACIL-DNA GLYCOSYLASE"/>
    <property type="match status" value="1"/>
</dbReference>
<keyword evidence="10" id="KW-0411">Iron-sulfur</keyword>
<evidence type="ECO:0000313" key="13">
    <source>
        <dbReference type="EMBL" id="PSR28326.1"/>
    </source>
</evidence>
<keyword evidence="9" id="KW-0408">Iron</keyword>
<keyword evidence="6" id="KW-0479">Metal-binding</keyword>
<dbReference type="Proteomes" id="UP000242699">
    <property type="component" value="Unassembled WGS sequence"/>
</dbReference>
<dbReference type="SUPFAM" id="SSF52141">
    <property type="entry name" value="Uracil-DNA glycosylase-like"/>
    <property type="match status" value="1"/>
</dbReference>
<dbReference type="SMART" id="SM00987">
    <property type="entry name" value="UreE_C"/>
    <property type="match status" value="1"/>
</dbReference>
<evidence type="ECO:0000313" key="14">
    <source>
        <dbReference type="Proteomes" id="UP000242699"/>
    </source>
</evidence>
<dbReference type="GO" id="GO:0046872">
    <property type="term" value="F:metal ion binding"/>
    <property type="evidence" value="ECO:0007669"/>
    <property type="project" value="UniProtKB-KW"/>
</dbReference>
<evidence type="ECO:0000256" key="8">
    <source>
        <dbReference type="ARBA" id="ARBA00022801"/>
    </source>
</evidence>
<evidence type="ECO:0000256" key="3">
    <source>
        <dbReference type="ARBA" id="ARBA00012030"/>
    </source>
</evidence>
<dbReference type="EC" id="3.2.2.27" evidence="3"/>
<evidence type="ECO:0000259" key="12">
    <source>
        <dbReference type="SMART" id="SM00986"/>
    </source>
</evidence>
<keyword evidence="8" id="KW-0378">Hydrolase</keyword>
<dbReference type="GO" id="GO:0006281">
    <property type="term" value="P:DNA repair"/>
    <property type="evidence" value="ECO:0007669"/>
    <property type="project" value="UniProtKB-KW"/>
</dbReference>
<evidence type="ECO:0000256" key="5">
    <source>
        <dbReference type="ARBA" id="ARBA00022485"/>
    </source>
</evidence>
<evidence type="ECO:0000256" key="4">
    <source>
        <dbReference type="ARBA" id="ARBA00019403"/>
    </source>
</evidence>
<dbReference type="Pfam" id="PF03167">
    <property type="entry name" value="UDG"/>
    <property type="match status" value="1"/>
</dbReference>
<reference evidence="13 14" key="1">
    <citation type="journal article" date="2014" name="BMC Genomics">
        <title>Comparison of environmental and isolate Sulfobacillus genomes reveals diverse carbon, sulfur, nitrogen, and hydrogen metabolisms.</title>
        <authorList>
            <person name="Justice N.B."/>
            <person name="Norman A."/>
            <person name="Brown C.T."/>
            <person name="Singh A."/>
            <person name="Thomas B.C."/>
            <person name="Banfield J.F."/>
        </authorList>
    </citation>
    <scope>NUCLEOTIDE SEQUENCE [LARGE SCALE GENOMIC DNA]</scope>
    <source>
        <strain evidence="13">AMDSBA1</strain>
    </source>
</reference>
<evidence type="ECO:0000256" key="7">
    <source>
        <dbReference type="ARBA" id="ARBA00022763"/>
    </source>
</evidence>
<comment type="caution">
    <text evidence="13">The sequence shown here is derived from an EMBL/GenBank/DDBJ whole genome shotgun (WGS) entry which is preliminary data.</text>
</comment>
<keyword evidence="7" id="KW-0227">DNA damage</keyword>
<sequence>MHDLAVLELEDCRRCGLWKARTRIVNGSGNPRAAVMFTGEAPGKAEDLKGIGFQGQAGKIFEALLSYLGLSRETIWLNNAIRCRPLNGRKNRTPRMGEIEACRPWLLQDMETVDPKVVVTLGRIAYESVSGRQDFTEKRGRLLDISGGPALFPLFHPAYLIYRRASRQLMCHDLMELGRYLDEIGIDRAKQTRPGDVFCES</sequence>
<dbReference type="GO" id="GO:0051539">
    <property type="term" value="F:4 iron, 4 sulfur cluster binding"/>
    <property type="evidence" value="ECO:0007669"/>
    <property type="project" value="UniProtKB-KW"/>
</dbReference>
<accession>A0A2T2X1H2</accession>
<dbReference type="InterPro" id="IPR036895">
    <property type="entry name" value="Uracil-DNA_glycosylase-like_sf"/>
</dbReference>
<feature type="domain" description="Uracil-DNA glycosylase-like" evidence="12">
    <location>
        <begin position="26"/>
        <end position="175"/>
    </location>
</feature>
<dbReference type="EMBL" id="PXYT01000020">
    <property type="protein sequence ID" value="PSR28326.1"/>
    <property type="molecule type" value="Genomic_DNA"/>
</dbReference>
<organism evidence="13 14">
    <name type="scientific">Sulfobacillus benefaciens</name>
    <dbReference type="NCBI Taxonomy" id="453960"/>
    <lineage>
        <taxon>Bacteria</taxon>
        <taxon>Bacillati</taxon>
        <taxon>Bacillota</taxon>
        <taxon>Clostridia</taxon>
        <taxon>Eubacteriales</taxon>
        <taxon>Clostridiales Family XVII. Incertae Sedis</taxon>
        <taxon>Sulfobacillus</taxon>
    </lineage>
</organism>
<dbReference type="PANTHER" id="PTHR33693">
    <property type="entry name" value="TYPE-5 URACIL-DNA GLYCOSYLASE"/>
    <property type="match status" value="1"/>
</dbReference>
<evidence type="ECO:0000256" key="9">
    <source>
        <dbReference type="ARBA" id="ARBA00023004"/>
    </source>
</evidence>
<evidence type="ECO:0000256" key="2">
    <source>
        <dbReference type="ARBA" id="ARBA00006521"/>
    </source>
</evidence>
<evidence type="ECO:0000256" key="6">
    <source>
        <dbReference type="ARBA" id="ARBA00022723"/>
    </source>
</evidence>
<dbReference type="AlphaFoldDB" id="A0A2T2X1H2"/>
<evidence type="ECO:0000256" key="10">
    <source>
        <dbReference type="ARBA" id="ARBA00023014"/>
    </source>
</evidence>
<protein>
    <recommendedName>
        <fullName evidence="4">Type-4 uracil-DNA glycosylase</fullName>
        <ecNumber evidence="3">3.2.2.27</ecNumber>
    </recommendedName>
</protein>
<keyword evidence="11" id="KW-0234">DNA repair</keyword>
<comment type="similarity">
    <text evidence="2">Belongs to the uracil-DNA glycosylase (UDG) superfamily. Type 4 (UDGa) family.</text>
</comment>
<gene>
    <name evidence="13" type="ORF">C7B43_10115</name>
</gene>
<dbReference type="InterPro" id="IPR005273">
    <property type="entry name" value="Ura-DNA_glyco_family4"/>
</dbReference>
<dbReference type="InterPro" id="IPR051536">
    <property type="entry name" value="UDG_Type-4/5"/>
</dbReference>